<gene>
    <name evidence="3" type="ordered locus">Hoch_2947</name>
</gene>
<evidence type="ECO:0000313" key="3">
    <source>
        <dbReference type="EMBL" id="ACY15461.1"/>
    </source>
</evidence>
<dbReference type="SUPFAM" id="SSF56784">
    <property type="entry name" value="HAD-like"/>
    <property type="match status" value="1"/>
</dbReference>
<dbReference type="PROSITE" id="PS51186">
    <property type="entry name" value="GNAT"/>
    <property type="match status" value="1"/>
</dbReference>
<dbReference type="Proteomes" id="UP000001880">
    <property type="component" value="Chromosome"/>
</dbReference>
<dbReference type="SUPFAM" id="SSF55729">
    <property type="entry name" value="Acyl-CoA N-acyltransferases (Nat)"/>
    <property type="match status" value="1"/>
</dbReference>
<feature type="region of interest" description="Disordered" evidence="1">
    <location>
        <begin position="368"/>
        <end position="393"/>
    </location>
</feature>
<dbReference type="STRING" id="502025.Hoch_2947"/>
<dbReference type="eggNOG" id="COG3882">
    <property type="taxonomic scope" value="Bacteria"/>
</dbReference>
<dbReference type="HOGENOM" id="CLU_018095_0_0_7"/>
<dbReference type="InterPro" id="IPR000182">
    <property type="entry name" value="GNAT_dom"/>
</dbReference>
<dbReference type="Pfam" id="PF00702">
    <property type="entry name" value="Hydrolase"/>
    <property type="match status" value="1"/>
</dbReference>
<dbReference type="NCBIfam" id="TIGR01681">
    <property type="entry name" value="HAD-SF-IIIC"/>
    <property type="match status" value="1"/>
</dbReference>
<evidence type="ECO:0000313" key="4">
    <source>
        <dbReference type="Proteomes" id="UP000001880"/>
    </source>
</evidence>
<evidence type="ECO:0000259" key="2">
    <source>
        <dbReference type="PROSITE" id="PS51186"/>
    </source>
</evidence>
<evidence type="ECO:0000256" key="1">
    <source>
        <dbReference type="SAM" id="MobiDB-lite"/>
    </source>
</evidence>
<organism evidence="3 4">
    <name type="scientific">Haliangium ochraceum (strain DSM 14365 / JCM 11303 / SMP-2)</name>
    <dbReference type="NCBI Taxonomy" id="502025"/>
    <lineage>
        <taxon>Bacteria</taxon>
        <taxon>Pseudomonadati</taxon>
        <taxon>Myxococcota</taxon>
        <taxon>Polyangia</taxon>
        <taxon>Haliangiales</taxon>
        <taxon>Kofleriaceae</taxon>
        <taxon>Haliangium</taxon>
    </lineage>
</organism>
<dbReference type="NCBIfam" id="TIGR01686">
    <property type="entry name" value="FkbH"/>
    <property type="match status" value="1"/>
</dbReference>
<dbReference type="InterPro" id="IPR023214">
    <property type="entry name" value="HAD_sf"/>
</dbReference>
<accession>D0LPU8</accession>
<dbReference type="EMBL" id="CP001804">
    <property type="protein sequence ID" value="ACY15461.1"/>
    <property type="molecule type" value="Genomic_DNA"/>
</dbReference>
<dbReference type="InterPro" id="IPR010033">
    <property type="entry name" value="HAD_SF_ppase_IIIC"/>
</dbReference>
<protein>
    <submittedName>
        <fullName evidence="3">FkbH like protein</fullName>
    </submittedName>
</protein>
<feature type="domain" description="N-acetyltransferase" evidence="2">
    <location>
        <begin position="197"/>
        <end position="350"/>
    </location>
</feature>
<dbReference type="KEGG" id="hoh:Hoch_2947"/>
<proteinExistence type="predicted"/>
<dbReference type="InterPro" id="IPR016181">
    <property type="entry name" value="Acyl_CoA_acyltransferase"/>
</dbReference>
<dbReference type="Gene3D" id="3.40.50.1000">
    <property type="entry name" value="HAD superfamily/HAD-like"/>
    <property type="match status" value="1"/>
</dbReference>
<dbReference type="AlphaFoldDB" id="D0LPU8"/>
<dbReference type="InterPro" id="IPR010037">
    <property type="entry name" value="FkbH_domain"/>
</dbReference>
<dbReference type="Gene3D" id="3.40.630.30">
    <property type="match status" value="1"/>
</dbReference>
<dbReference type="GO" id="GO:0016747">
    <property type="term" value="F:acyltransferase activity, transferring groups other than amino-acyl groups"/>
    <property type="evidence" value="ECO:0007669"/>
    <property type="project" value="InterPro"/>
</dbReference>
<reference evidence="3 4" key="1">
    <citation type="journal article" date="2010" name="Stand. Genomic Sci.">
        <title>Complete genome sequence of Haliangium ochraceum type strain (SMP-2).</title>
        <authorList>
            <consortium name="US DOE Joint Genome Institute (JGI-PGF)"/>
            <person name="Ivanova N."/>
            <person name="Daum C."/>
            <person name="Lang E."/>
            <person name="Abt B."/>
            <person name="Kopitz M."/>
            <person name="Saunders E."/>
            <person name="Lapidus A."/>
            <person name="Lucas S."/>
            <person name="Glavina Del Rio T."/>
            <person name="Nolan M."/>
            <person name="Tice H."/>
            <person name="Copeland A."/>
            <person name="Cheng J.F."/>
            <person name="Chen F."/>
            <person name="Bruce D."/>
            <person name="Goodwin L."/>
            <person name="Pitluck S."/>
            <person name="Mavromatis K."/>
            <person name="Pati A."/>
            <person name="Mikhailova N."/>
            <person name="Chen A."/>
            <person name="Palaniappan K."/>
            <person name="Land M."/>
            <person name="Hauser L."/>
            <person name="Chang Y.J."/>
            <person name="Jeffries C.D."/>
            <person name="Detter J.C."/>
            <person name="Brettin T."/>
            <person name="Rohde M."/>
            <person name="Goker M."/>
            <person name="Bristow J."/>
            <person name="Markowitz V."/>
            <person name="Eisen J.A."/>
            <person name="Hugenholtz P."/>
            <person name="Kyrpides N.C."/>
            <person name="Klenk H.P."/>
        </authorList>
    </citation>
    <scope>NUCLEOTIDE SEQUENCE [LARGE SCALE GENOMIC DNA]</scope>
    <source>
        <strain evidence="4">DSM 14365 / CIP 107738 / JCM 11303 / AJ 13395 / SMP-2</strain>
    </source>
</reference>
<keyword evidence="4" id="KW-1185">Reference proteome</keyword>
<sequence>MTSSSSSDVSQQMKRQDDKKTVKCVVWDLDHTLWNGVLLEDRQVTLREEVVQVIRDLDQRGILHSIASRNDPTAAMAKLREFGIADYFLYPQIGWGNKSDSLRAIAKALNFGIDTLAFVDDQPFERDEVRFAHPTVCCIDAEDVVGLPARPDMNPRFVTDDSRVRRQMYQADIKRKVVEDAYQGTPSDFLASLEMRFVIGAAAEDDLKRAEELTVRTNQLNATGHTYSYDELAHFRKSPNHELLIASLTDRYGAYGKIGLALIQREPEIWTLKLLLMSCRVMSRGVGTILLNHLLRSAKAAGVRLQAEFVSTDRNRPMYITYKFAGFREISRVGNTCVLENDYVNIQDDPPYIEVTIASSAANVQDAPLQPASASSRGPSAALATAAGGPAHE</sequence>
<name>D0LPU8_HALO1</name>
<dbReference type="InterPro" id="IPR036412">
    <property type="entry name" value="HAD-like_sf"/>
</dbReference>
<feature type="compositionally biased region" description="Low complexity" evidence="1">
    <location>
        <begin position="372"/>
        <end position="393"/>
    </location>
</feature>